<feature type="region of interest" description="Disordered" evidence="9">
    <location>
        <begin position="496"/>
        <end position="535"/>
    </location>
</feature>
<keyword evidence="7" id="KW-0131">Cell cycle</keyword>
<comment type="subcellular location">
    <subcellularLocation>
        <location evidence="1">Nucleus</location>
    </subcellularLocation>
</comment>
<dbReference type="PANTHER" id="PTHR23168">
    <property type="entry name" value="MITOTIC SPINDLE ASSEMBLY CHECKPOINT PROTEIN MAD1 MITOTIC ARREST DEFICIENT-LIKE PROTEIN 1"/>
    <property type="match status" value="1"/>
</dbReference>
<dbReference type="Proteomes" id="UP000593566">
    <property type="component" value="Unassembled WGS sequence"/>
</dbReference>
<evidence type="ECO:0000313" key="10">
    <source>
        <dbReference type="EMBL" id="KAF6224364.1"/>
    </source>
</evidence>
<evidence type="ECO:0000256" key="6">
    <source>
        <dbReference type="ARBA" id="ARBA00023242"/>
    </source>
</evidence>
<organism evidence="10 11">
    <name type="scientific">Letharia lupina</name>
    <dbReference type="NCBI Taxonomy" id="560253"/>
    <lineage>
        <taxon>Eukaryota</taxon>
        <taxon>Fungi</taxon>
        <taxon>Dikarya</taxon>
        <taxon>Ascomycota</taxon>
        <taxon>Pezizomycotina</taxon>
        <taxon>Lecanoromycetes</taxon>
        <taxon>OSLEUM clade</taxon>
        <taxon>Lecanoromycetidae</taxon>
        <taxon>Lecanorales</taxon>
        <taxon>Lecanorineae</taxon>
        <taxon>Parmeliaceae</taxon>
        <taxon>Letharia</taxon>
    </lineage>
</organism>
<evidence type="ECO:0000256" key="1">
    <source>
        <dbReference type="ARBA" id="ARBA00004123"/>
    </source>
</evidence>
<reference evidence="10 11" key="1">
    <citation type="journal article" date="2020" name="Genomics">
        <title>Complete, high-quality genomes from long-read metagenomic sequencing of two wolf lichen thalli reveals enigmatic genome architecture.</title>
        <authorList>
            <person name="McKenzie S.K."/>
            <person name="Walston R.F."/>
            <person name="Allen J.L."/>
        </authorList>
    </citation>
    <scope>NUCLEOTIDE SEQUENCE [LARGE SCALE GENOMIC DNA]</scope>
    <source>
        <strain evidence="10">WasteWater1</strain>
    </source>
</reference>
<feature type="region of interest" description="Disordered" evidence="9">
    <location>
        <begin position="413"/>
        <end position="433"/>
    </location>
</feature>
<gene>
    <name evidence="10" type="ORF">HO133_010941</name>
</gene>
<dbReference type="Pfam" id="PF05557">
    <property type="entry name" value="MAD"/>
    <property type="match status" value="1"/>
</dbReference>
<feature type="region of interest" description="Disordered" evidence="9">
    <location>
        <begin position="67"/>
        <end position="91"/>
    </location>
</feature>
<dbReference type="PANTHER" id="PTHR23168:SF0">
    <property type="entry name" value="MITOTIC SPINDLE ASSEMBLY CHECKPOINT PROTEIN MAD1"/>
    <property type="match status" value="1"/>
</dbReference>
<feature type="compositionally biased region" description="Polar residues" evidence="9">
    <location>
        <begin position="1"/>
        <end position="19"/>
    </location>
</feature>
<protein>
    <recommendedName>
        <fullName evidence="3">Spindle assembly checkpoint component MAD1</fullName>
    </recommendedName>
</protein>
<dbReference type="GO" id="GO:0051315">
    <property type="term" value="P:attachment of mitotic spindle microtubules to kinetochore"/>
    <property type="evidence" value="ECO:0007669"/>
    <property type="project" value="TreeGrafter"/>
</dbReference>
<keyword evidence="6" id="KW-0539">Nucleus</keyword>
<keyword evidence="5" id="KW-0498">Mitosis</keyword>
<dbReference type="RefSeq" id="XP_037153424.1">
    <property type="nucleotide sequence ID" value="XM_037301790.1"/>
</dbReference>
<accession>A0A8H6CJJ4</accession>
<sequence length="750" mass="85287">MSSPPLRQARRSSNQAFEQSGSRSRRPSAGGGQTGIPMANSRIAQSRIANTQPTYDFLAGNSVVAPSVSGQREPLGQSFRQSQAAKPDIGNEDLRAQVKTLQYELESFKQERELSKLRHDKELRDVQLKAEEVFRKAQAEESSRHVPNYKYDALKRELKDSQDQAINQQNALEKRLRTAQEEGRVAKEESEEVQTEFEGLSRQHKHQLQEIESKHSTLQKTLSALRDDLANKDSALHTTQERLSQRETETGQLESEILRLKAQTVDADTLAVIKRELSEQVMHIRKLESTNREQNAELKHFRRVHKAIEVVEEEKRALENRVSLMSDIEKKLREAQLQRQILEDERRSWTSYLENEGGTGKIEIDSPEDMARALVKERLENASLLQRIGAVQPELLEKDEIIKSLEEERSKIHSEMEKLRSSGASGNDSRAKTRLERQRALAVKEVDLLREQLRTFDSEEQTYHSENQFDTIKSQRIADLEALVDQHRTELQTLNTELSTLEKRAPAVPQSPLKRPREEDADDHQLGQLSRKNRKLQDALSSAQSTYALLQSEHAALQTQLSSLQRSAKTRILSLSSNPTDSFGTTKLSTLKTLRQENKDLLAQLESRYDAAGTKVVPHSTLESLRLEMQELEQQVKDKEKRMLRLKEIFGKKSLEFREAVLSLLGWKTDFKPNGKVALSLNMGNDSDEVEECIIFDGENGTMKIAGGPDSAFALQIRPLIRQWVEGRRYIPGLMAGIILSKVEDGTLAM</sequence>
<dbReference type="Gene3D" id="6.10.250.90">
    <property type="match status" value="1"/>
</dbReference>
<feature type="region of interest" description="Disordered" evidence="9">
    <location>
        <begin position="1"/>
        <end position="42"/>
    </location>
</feature>
<dbReference type="InterPro" id="IPR008672">
    <property type="entry name" value="Mad1"/>
</dbReference>
<dbReference type="GeneID" id="59339331"/>
<dbReference type="GO" id="GO:0000776">
    <property type="term" value="C:kinetochore"/>
    <property type="evidence" value="ECO:0007669"/>
    <property type="project" value="TreeGrafter"/>
</dbReference>
<dbReference type="GO" id="GO:0005635">
    <property type="term" value="C:nuclear envelope"/>
    <property type="evidence" value="ECO:0007669"/>
    <property type="project" value="TreeGrafter"/>
</dbReference>
<name>A0A8H6CJJ4_9LECA</name>
<keyword evidence="11" id="KW-1185">Reference proteome</keyword>
<comment type="similarity">
    <text evidence="2">Belongs to the MAD1 family.</text>
</comment>
<comment type="caution">
    <text evidence="10">The sequence shown here is derived from an EMBL/GenBank/DDBJ whole genome shotgun (WGS) entry which is preliminary data.</text>
</comment>
<dbReference type="EMBL" id="JACCJB010000009">
    <property type="protein sequence ID" value="KAF6224364.1"/>
    <property type="molecule type" value="Genomic_DNA"/>
</dbReference>
<dbReference type="GO" id="GO:0051301">
    <property type="term" value="P:cell division"/>
    <property type="evidence" value="ECO:0007669"/>
    <property type="project" value="UniProtKB-KW"/>
</dbReference>
<proteinExistence type="inferred from homology"/>
<evidence type="ECO:0000256" key="5">
    <source>
        <dbReference type="ARBA" id="ARBA00022776"/>
    </source>
</evidence>
<evidence type="ECO:0000313" key="11">
    <source>
        <dbReference type="Proteomes" id="UP000593566"/>
    </source>
</evidence>
<dbReference type="GO" id="GO:0072686">
    <property type="term" value="C:mitotic spindle"/>
    <property type="evidence" value="ECO:0007669"/>
    <property type="project" value="TreeGrafter"/>
</dbReference>
<feature type="coiled-coil region" evidence="8">
    <location>
        <begin position="284"/>
        <end position="345"/>
    </location>
</feature>
<evidence type="ECO:0000256" key="2">
    <source>
        <dbReference type="ARBA" id="ARBA00008029"/>
    </source>
</evidence>
<dbReference type="GO" id="GO:0007094">
    <property type="term" value="P:mitotic spindle assembly checkpoint signaling"/>
    <property type="evidence" value="ECO:0007669"/>
    <property type="project" value="InterPro"/>
</dbReference>
<evidence type="ECO:0000256" key="7">
    <source>
        <dbReference type="ARBA" id="ARBA00023306"/>
    </source>
</evidence>
<dbReference type="Gene3D" id="1.20.5.170">
    <property type="match status" value="1"/>
</dbReference>
<keyword evidence="8" id="KW-0175">Coiled coil</keyword>
<evidence type="ECO:0000256" key="4">
    <source>
        <dbReference type="ARBA" id="ARBA00022618"/>
    </source>
</evidence>
<feature type="coiled-coil region" evidence="8">
    <location>
        <begin position="151"/>
        <end position="228"/>
    </location>
</feature>
<evidence type="ECO:0000256" key="9">
    <source>
        <dbReference type="SAM" id="MobiDB-lite"/>
    </source>
</evidence>
<dbReference type="AlphaFoldDB" id="A0A8H6CJJ4"/>
<evidence type="ECO:0000256" key="3">
    <source>
        <dbReference type="ARBA" id="ARBA00022019"/>
    </source>
</evidence>
<evidence type="ECO:0000256" key="8">
    <source>
        <dbReference type="SAM" id="Coils"/>
    </source>
</evidence>
<keyword evidence="4" id="KW-0132">Cell division</keyword>